<feature type="transmembrane region" description="Helical" evidence="1">
    <location>
        <begin position="260"/>
        <end position="281"/>
    </location>
</feature>
<accession>A0A2N1PLJ5</accession>
<gene>
    <name evidence="3" type="ORF">CVV64_15495</name>
</gene>
<keyword evidence="1" id="KW-0812">Transmembrane</keyword>
<keyword evidence="1" id="KW-0472">Membrane</keyword>
<evidence type="ECO:0000313" key="4">
    <source>
        <dbReference type="Proteomes" id="UP000233256"/>
    </source>
</evidence>
<proteinExistence type="predicted"/>
<evidence type="ECO:0000259" key="2">
    <source>
        <dbReference type="Pfam" id="PF09925"/>
    </source>
</evidence>
<evidence type="ECO:0000313" key="3">
    <source>
        <dbReference type="EMBL" id="PKK89211.1"/>
    </source>
</evidence>
<feature type="transmembrane region" description="Helical" evidence="1">
    <location>
        <begin position="221"/>
        <end position="240"/>
    </location>
</feature>
<feature type="transmembrane region" description="Helical" evidence="1">
    <location>
        <begin position="53"/>
        <end position="74"/>
    </location>
</feature>
<sequence length="405" mass="43667">MSNKPDFKTDDVCSIAGLETESARWVAMGIIEPLQRGKILELYPSQTDQPSRFASIIALFGAICLGMGGILFVASNWQAIPSFLKTILMAGLASSSVWAGYHLGYKKGNYPKIGESLVLVGCILWGASIALVAQIYNIHSPHPTNGGILWLIGVLPLAWALMSPQVWALSSLGIILIAGFRQVEYMSSRWGNDGFFSASMAAALLIFALGCLGTSRLKTEAPARAGMVTGSFFILAYAYVSSFRGGSRMWTVADTANSNTSMILFLTIILLAGSFGIAQLLRGIRSKVSWEISEGAMITLISTATLFITSMGGLSDRTLAALIWNLLLVGAIGAVIHSGTNRAIPGLVNLGFIFFALFIFSRYFDFFFDLMDRSLFFIGAGALLIFGSAKIESRRKKMLASIGRN</sequence>
<feature type="transmembrane region" description="Helical" evidence="1">
    <location>
        <begin position="318"/>
        <end position="336"/>
    </location>
</feature>
<protein>
    <recommendedName>
        <fullName evidence="2">DUF2157 domain-containing protein</fullName>
    </recommendedName>
</protein>
<feature type="transmembrane region" description="Helical" evidence="1">
    <location>
        <begin position="86"/>
        <end position="105"/>
    </location>
</feature>
<dbReference type="Pfam" id="PF09925">
    <property type="entry name" value="DUF2157"/>
    <property type="match status" value="1"/>
</dbReference>
<feature type="transmembrane region" description="Helical" evidence="1">
    <location>
        <begin position="195"/>
        <end position="214"/>
    </location>
</feature>
<feature type="transmembrane region" description="Helical" evidence="1">
    <location>
        <begin position="343"/>
        <end position="364"/>
    </location>
</feature>
<dbReference type="InterPro" id="IPR018677">
    <property type="entry name" value="DUF2157"/>
</dbReference>
<reference evidence="3 4" key="1">
    <citation type="journal article" date="2017" name="ISME J.">
        <title>Potential for microbial H2 and metal transformations associated with novel bacteria and archaea in deep terrestrial subsurface sediments.</title>
        <authorList>
            <person name="Hernsdorf A.W."/>
            <person name="Amano Y."/>
            <person name="Miyakawa K."/>
            <person name="Ise K."/>
            <person name="Suzuki Y."/>
            <person name="Anantharaman K."/>
            <person name="Probst A."/>
            <person name="Burstein D."/>
            <person name="Thomas B.C."/>
            <person name="Banfield J.F."/>
        </authorList>
    </citation>
    <scope>NUCLEOTIDE SEQUENCE [LARGE SCALE GENOMIC DNA]</scope>
    <source>
        <strain evidence="3">HGW-Wallbacteria-1</strain>
    </source>
</reference>
<feature type="transmembrane region" description="Helical" evidence="1">
    <location>
        <begin position="142"/>
        <end position="159"/>
    </location>
</feature>
<keyword evidence="1" id="KW-1133">Transmembrane helix</keyword>
<feature type="domain" description="DUF2157" evidence="2">
    <location>
        <begin position="24"/>
        <end position="167"/>
    </location>
</feature>
<evidence type="ECO:0000256" key="1">
    <source>
        <dbReference type="SAM" id="Phobius"/>
    </source>
</evidence>
<organism evidence="3 4">
    <name type="scientific">Candidatus Wallbacteria bacterium HGW-Wallbacteria-1</name>
    <dbReference type="NCBI Taxonomy" id="2013854"/>
    <lineage>
        <taxon>Bacteria</taxon>
        <taxon>Candidatus Walliibacteriota</taxon>
    </lineage>
</organism>
<name>A0A2N1PLJ5_9BACT</name>
<dbReference type="AlphaFoldDB" id="A0A2N1PLJ5"/>
<comment type="caution">
    <text evidence="3">The sequence shown here is derived from an EMBL/GenBank/DDBJ whole genome shotgun (WGS) entry which is preliminary data.</text>
</comment>
<feature type="transmembrane region" description="Helical" evidence="1">
    <location>
        <begin position="370"/>
        <end position="389"/>
    </location>
</feature>
<dbReference type="Proteomes" id="UP000233256">
    <property type="component" value="Unassembled WGS sequence"/>
</dbReference>
<feature type="transmembrane region" description="Helical" evidence="1">
    <location>
        <begin position="117"/>
        <end position="136"/>
    </location>
</feature>
<dbReference type="EMBL" id="PGXC01000023">
    <property type="protein sequence ID" value="PKK89211.1"/>
    <property type="molecule type" value="Genomic_DNA"/>
</dbReference>
<feature type="transmembrane region" description="Helical" evidence="1">
    <location>
        <begin position="293"/>
        <end position="312"/>
    </location>
</feature>